<organism evidence="5 6">
    <name type="scientific">Lutibaculum baratangense AMV1</name>
    <dbReference type="NCBI Taxonomy" id="631454"/>
    <lineage>
        <taxon>Bacteria</taxon>
        <taxon>Pseudomonadati</taxon>
        <taxon>Pseudomonadota</taxon>
        <taxon>Alphaproteobacteria</taxon>
        <taxon>Hyphomicrobiales</taxon>
        <taxon>Tepidamorphaceae</taxon>
        <taxon>Lutibaculum</taxon>
    </lineage>
</organism>
<keyword evidence="2 4" id="KW-0378">Hydrolase</keyword>
<keyword evidence="3 4" id="KW-0546">Nucleotide metabolism</keyword>
<comment type="function">
    <text evidence="4">Nucleoside triphosphate pyrophosphatase. May have a dual role in cell division arrest and in preventing the incorporation of modified nucleotides into cellular nucleic acids.</text>
</comment>
<dbReference type="InterPro" id="IPR029001">
    <property type="entry name" value="ITPase-like_fam"/>
</dbReference>
<evidence type="ECO:0000313" key="5">
    <source>
        <dbReference type="EMBL" id="ESR26055.1"/>
    </source>
</evidence>
<dbReference type="Proteomes" id="UP000017819">
    <property type="component" value="Unassembled WGS sequence"/>
</dbReference>
<keyword evidence="6" id="KW-1185">Reference proteome</keyword>
<dbReference type="STRING" id="631454.N177_1390"/>
<evidence type="ECO:0000256" key="4">
    <source>
        <dbReference type="HAMAP-Rule" id="MF_00528"/>
    </source>
</evidence>
<dbReference type="Pfam" id="PF02545">
    <property type="entry name" value="Maf"/>
    <property type="match status" value="1"/>
</dbReference>
<dbReference type="GO" id="GO:0047429">
    <property type="term" value="F:nucleoside triphosphate diphosphatase activity"/>
    <property type="evidence" value="ECO:0007669"/>
    <property type="project" value="UniProtKB-EC"/>
</dbReference>
<comment type="catalytic activity">
    <reaction evidence="4">
        <text>a ribonucleoside 5'-triphosphate + H2O = a ribonucleoside 5'-phosphate + diphosphate + H(+)</text>
        <dbReference type="Rhea" id="RHEA:23996"/>
        <dbReference type="ChEBI" id="CHEBI:15377"/>
        <dbReference type="ChEBI" id="CHEBI:15378"/>
        <dbReference type="ChEBI" id="CHEBI:33019"/>
        <dbReference type="ChEBI" id="CHEBI:58043"/>
        <dbReference type="ChEBI" id="CHEBI:61557"/>
        <dbReference type="EC" id="3.6.1.9"/>
    </reaction>
</comment>
<dbReference type="GO" id="GO:0005737">
    <property type="term" value="C:cytoplasm"/>
    <property type="evidence" value="ECO:0007669"/>
    <property type="project" value="UniProtKB-SubCell"/>
</dbReference>
<feature type="active site" description="Proton acceptor" evidence="4">
    <location>
        <position position="82"/>
    </location>
</feature>
<evidence type="ECO:0000313" key="6">
    <source>
        <dbReference type="Proteomes" id="UP000017819"/>
    </source>
</evidence>
<dbReference type="PANTHER" id="PTHR43213:SF5">
    <property type="entry name" value="BIFUNCTIONAL DTTP_UTP PYROPHOSPHATASE_METHYLTRANSFERASE PROTEIN-RELATED"/>
    <property type="match status" value="1"/>
</dbReference>
<dbReference type="InterPro" id="IPR003697">
    <property type="entry name" value="Maf-like"/>
</dbReference>
<dbReference type="SUPFAM" id="SSF52972">
    <property type="entry name" value="ITPase-like"/>
    <property type="match status" value="1"/>
</dbReference>
<evidence type="ECO:0000256" key="3">
    <source>
        <dbReference type="ARBA" id="ARBA00023080"/>
    </source>
</evidence>
<dbReference type="CDD" id="cd00555">
    <property type="entry name" value="Maf"/>
    <property type="match status" value="1"/>
</dbReference>
<dbReference type="PIRSF" id="PIRSF006305">
    <property type="entry name" value="Maf"/>
    <property type="match status" value="1"/>
</dbReference>
<dbReference type="Gene3D" id="3.90.950.10">
    <property type="match status" value="1"/>
</dbReference>
<dbReference type="OrthoDB" id="9813962at2"/>
<dbReference type="HAMAP" id="MF_00528">
    <property type="entry name" value="Maf"/>
    <property type="match status" value="1"/>
</dbReference>
<dbReference type="EC" id="3.6.1.9" evidence="4"/>
<comment type="cofactor">
    <cofactor evidence="1 4">
        <name>a divalent metal cation</name>
        <dbReference type="ChEBI" id="CHEBI:60240"/>
    </cofactor>
</comment>
<comment type="subcellular location">
    <subcellularLocation>
        <location evidence="4">Cytoplasm</location>
    </subcellularLocation>
</comment>
<dbReference type="PATRIC" id="fig|631454.5.peg.1375"/>
<dbReference type="eggNOG" id="COG0424">
    <property type="taxonomic scope" value="Bacteria"/>
</dbReference>
<accession>V4RSE1</accession>
<name>V4RSE1_9HYPH</name>
<dbReference type="PANTHER" id="PTHR43213">
    <property type="entry name" value="BIFUNCTIONAL DTTP/UTP PYROPHOSPHATASE/METHYLTRANSFERASE PROTEIN-RELATED"/>
    <property type="match status" value="1"/>
</dbReference>
<keyword evidence="4" id="KW-0963">Cytoplasm</keyword>
<comment type="caution">
    <text evidence="5">The sequence shown here is derived from an EMBL/GenBank/DDBJ whole genome shotgun (WGS) entry which is preliminary data.</text>
</comment>
<dbReference type="EMBL" id="AWXZ01000017">
    <property type="protein sequence ID" value="ESR26055.1"/>
    <property type="molecule type" value="Genomic_DNA"/>
</dbReference>
<comment type="caution">
    <text evidence="4">Lacks conserved residue(s) required for the propagation of feature annotation.</text>
</comment>
<evidence type="ECO:0000256" key="1">
    <source>
        <dbReference type="ARBA" id="ARBA00001968"/>
    </source>
</evidence>
<gene>
    <name evidence="5" type="ORF">N177_1390</name>
</gene>
<proteinExistence type="inferred from homology"/>
<dbReference type="AlphaFoldDB" id="V4RSE1"/>
<evidence type="ECO:0000256" key="2">
    <source>
        <dbReference type="ARBA" id="ARBA00022801"/>
    </source>
</evidence>
<protein>
    <recommendedName>
        <fullName evidence="4">Nucleoside triphosphate pyrophosphatase</fullName>
        <ecNumber evidence="4">3.6.1.9</ecNumber>
    </recommendedName>
    <alternativeName>
        <fullName evidence="4">Nucleotide pyrophosphatase</fullName>
        <shortName evidence="4">Nucleotide PPase</shortName>
    </alternativeName>
</protein>
<comment type="similarity">
    <text evidence="4">Belongs to the Maf family.</text>
</comment>
<reference evidence="5 6" key="1">
    <citation type="journal article" date="2014" name="Genome Announc.">
        <title>Draft Genome Sequence of Lutibaculum baratangense Strain AMV1T, Isolated from a Mud Volcano in Andamans, India.</title>
        <authorList>
            <person name="Singh A."/>
            <person name="Sreenivas A."/>
            <person name="Sathyanarayana Reddy G."/>
            <person name="Pinnaka A.K."/>
            <person name="Shivaji S."/>
        </authorList>
    </citation>
    <scope>NUCLEOTIDE SEQUENCE [LARGE SCALE GENOMIC DNA]</scope>
    <source>
        <strain evidence="5 6">AMV1</strain>
    </source>
</reference>
<sequence length="205" mass="22002">MVDLSRNRLVLASSSQTRRKVLNDAGVAIDLVPPATDEGAVIDALSIDGDRPPPADVAAILAEAKAQSVSAAMPGRLVIGADQTLELEGALFRKAEDLAGAIMTLRQLRARTHALHSAVALALDGETVWSTLETAWLTVRDFSDTFLRAYVDEVGEDVLGSVGCYRIEGPGVQLFSRIEGDVFTIQGLPLIPLMDELRRRDLLVA</sequence>
<dbReference type="GO" id="GO:0009117">
    <property type="term" value="P:nucleotide metabolic process"/>
    <property type="evidence" value="ECO:0007669"/>
    <property type="project" value="UniProtKB-KW"/>
</dbReference>
<comment type="catalytic activity">
    <reaction evidence="4">
        <text>a 2'-deoxyribonucleoside 5'-triphosphate + H2O = a 2'-deoxyribonucleoside 5'-phosphate + diphosphate + H(+)</text>
        <dbReference type="Rhea" id="RHEA:44644"/>
        <dbReference type="ChEBI" id="CHEBI:15377"/>
        <dbReference type="ChEBI" id="CHEBI:15378"/>
        <dbReference type="ChEBI" id="CHEBI:33019"/>
        <dbReference type="ChEBI" id="CHEBI:61560"/>
        <dbReference type="ChEBI" id="CHEBI:65317"/>
        <dbReference type="EC" id="3.6.1.9"/>
    </reaction>
</comment>